<evidence type="ECO:0000313" key="1">
    <source>
        <dbReference type="Proteomes" id="UP000046393"/>
    </source>
</evidence>
<keyword evidence="1" id="KW-1185">Reference proteome</keyword>
<dbReference type="WBParaSite" id="SMUV_0000793901-mRNA-1">
    <property type="protein sequence ID" value="SMUV_0000793901-mRNA-1"/>
    <property type="gene ID" value="SMUV_0000793901"/>
</dbReference>
<proteinExistence type="predicted"/>
<dbReference type="AlphaFoldDB" id="A0A0N5AT02"/>
<evidence type="ECO:0000313" key="2">
    <source>
        <dbReference type="WBParaSite" id="SMUV_0000793901-mRNA-1"/>
    </source>
</evidence>
<organism evidence="1 2">
    <name type="scientific">Syphacia muris</name>
    <dbReference type="NCBI Taxonomy" id="451379"/>
    <lineage>
        <taxon>Eukaryota</taxon>
        <taxon>Metazoa</taxon>
        <taxon>Ecdysozoa</taxon>
        <taxon>Nematoda</taxon>
        <taxon>Chromadorea</taxon>
        <taxon>Rhabditida</taxon>
        <taxon>Spirurina</taxon>
        <taxon>Oxyuridomorpha</taxon>
        <taxon>Oxyuroidea</taxon>
        <taxon>Oxyuridae</taxon>
        <taxon>Syphacia</taxon>
    </lineage>
</organism>
<dbReference type="Proteomes" id="UP000046393">
    <property type="component" value="Unplaced"/>
</dbReference>
<protein>
    <submittedName>
        <fullName evidence="2">Uncharacterized protein</fullName>
    </submittedName>
</protein>
<accession>A0A0N5AT02</accession>
<name>A0A0N5AT02_9BILA</name>
<sequence>MEKFTLIDMRLSINQMKCVSIANRLYATNDNDDDDSMKRQIEFVDNRRCFRHELNARRTNVDGKKKEFLMNESGKQCLKLMENDARRI</sequence>
<reference evidence="2" key="1">
    <citation type="submission" date="2017-02" db="UniProtKB">
        <authorList>
            <consortium name="WormBaseParasite"/>
        </authorList>
    </citation>
    <scope>IDENTIFICATION</scope>
</reference>